<dbReference type="AlphaFoldDB" id="A0A8K0NH69"/>
<comment type="caution">
    <text evidence="1">The sequence shown here is derived from an EMBL/GenBank/DDBJ whole genome shotgun (WGS) entry which is preliminary data.</text>
</comment>
<gene>
    <name evidence="1" type="ORF">E4U42_005689</name>
</gene>
<keyword evidence="2" id="KW-1185">Reference proteome</keyword>
<protein>
    <submittedName>
        <fullName evidence="1">Uncharacterized protein</fullName>
    </submittedName>
</protein>
<evidence type="ECO:0000313" key="2">
    <source>
        <dbReference type="Proteomes" id="UP000811619"/>
    </source>
</evidence>
<dbReference type="EMBL" id="SRPY01000543">
    <property type="protein sequence ID" value="KAG5921819.1"/>
    <property type="molecule type" value="Genomic_DNA"/>
</dbReference>
<sequence>MRARLVRARNVLQHGVARYVDEVDLSGLRGDERTRAEAMRARLVRLGRETGDVGFSLEG</sequence>
<proteinExistence type="predicted"/>
<evidence type="ECO:0000313" key="1">
    <source>
        <dbReference type="EMBL" id="KAG5921819.1"/>
    </source>
</evidence>
<reference evidence="1" key="1">
    <citation type="journal article" date="2020" name="bioRxiv">
        <title>Whole genome comparisons of ergot fungi reveals the divergence and evolution of species within the genus Claviceps are the result of varying mechanisms driving genome evolution and host range expansion.</title>
        <authorList>
            <person name="Wyka S.A."/>
            <person name="Mondo S.J."/>
            <person name="Liu M."/>
            <person name="Dettman J."/>
            <person name="Nalam V."/>
            <person name="Broders K.D."/>
        </authorList>
    </citation>
    <scope>NUCLEOTIDE SEQUENCE</scope>
    <source>
        <strain evidence="1">CCC 489</strain>
    </source>
</reference>
<dbReference type="Proteomes" id="UP000811619">
    <property type="component" value="Unassembled WGS sequence"/>
</dbReference>
<dbReference type="OrthoDB" id="2106152at2759"/>
<organism evidence="1 2">
    <name type="scientific">Claviceps africana</name>
    <dbReference type="NCBI Taxonomy" id="83212"/>
    <lineage>
        <taxon>Eukaryota</taxon>
        <taxon>Fungi</taxon>
        <taxon>Dikarya</taxon>
        <taxon>Ascomycota</taxon>
        <taxon>Pezizomycotina</taxon>
        <taxon>Sordariomycetes</taxon>
        <taxon>Hypocreomycetidae</taxon>
        <taxon>Hypocreales</taxon>
        <taxon>Clavicipitaceae</taxon>
        <taxon>Claviceps</taxon>
    </lineage>
</organism>
<name>A0A8K0NH69_9HYPO</name>
<accession>A0A8K0NH69</accession>